<gene>
    <name evidence="2" type="ORF">U9M48_007524</name>
</gene>
<evidence type="ECO:0000259" key="1">
    <source>
        <dbReference type="Pfam" id="PF13963"/>
    </source>
</evidence>
<dbReference type="Pfam" id="PF13963">
    <property type="entry name" value="Transpos_assoc"/>
    <property type="match status" value="1"/>
</dbReference>
<evidence type="ECO:0000313" key="2">
    <source>
        <dbReference type="EMBL" id="WVZ57088.1"/>
    </source>
</evidence>
<feature type="domain" description="Transposase-associated" evidence="1">
    <location>
        <begin position="102"/>
        <end position="167"/>
    </location>
</feature>
<dbReference type="Proteomes" id="UP001341281">
    <property type="component" value="Chromosome 02"/>
</dbReference>
<keyword evidence="3" id="KW-1185">Reference proteome</keyword>
<accession>A0AAQ3Q092</accession>
<proteinExistence type="predicted"/>
<dbReference type="AlphaFoldDB" id="A0AAQ3Q092"/>
<reference evidence="2 3" key="1">
    <citation type="submission" date="2024-02" db="EMBL/GenBank/DDBJ databases">
        <title>High-quality chromosome-scale genome assembly of Pensacola bahiagrass (Paspalum notatum Flugge var. saurae).</title>
        <authorList>
            <person name="Vega J.M."/>
            <person name="Podio M."/>
            <person name="Orjuela J."/>
            <person name="Siena L.A."/>
            <person name="Pessino S.C."/>
            <person name="Combes M.C."/>
            <person name="Mariac C."/>
            <person name="Albertini E."/>
            <person name="Pupilli F."/>
            <person name="Ortiz J.P.A."/>
            <person name="Leblanc O."/>
        </authorList>
    </citation>
    <scope>NUCLEOTIDE SEQUENCE [LARGE SCALE GENOMIC DNA]</scope>
    <source>
        <strain evidence="2">R1</strain>
        <tissue evidence="2">Leaf</tissue>
    </source>
</reference>
<protein>
    <recommendedName>
        <fullName evidence="1">Transposase-associated domain-containing protein</fullName>
    </recommendedName>
</protein>
<dbReference type="EMBL" id="CP144746">
    <property type="protein sequence ID" value="WVZ57088.1"/>
    <property type="molecule type" value="Genomic_DNA"/>
</dbReference>
<organism evidence="2 3">
    <name type="scientific">Paspalum notatum var. saurae</name>
    <dbReference type="NCBI Taxonomy" id="547442"/>
    <lineage>
        <taxon>Eukaryota</taxon>
        <taxon>Viridiplantae</taxon>
        <taxon>Streptophyta</taxon>
        <taxon>Embryophyta</taxon>
        <taxon>Tracheophyta</taxon>
        <taxon>Spermatophyta</taxon>
        <taxon>Magnoliopsida</taxon>
        <taxon>Liliopsida</taxon>
        <taxon>Poales</taxon>
        <taxon>Poaceae</taxon>
        <taxon>PACMAD clade</taxon>
        <taxon>Panicoideae</taxon>
        <taxon>Andropogonodae</taxon>
        <taxon>Paspaleae</taxon>
        <taxon>Paspalinae</taxon>
        <taxon>Paspalum</taxon>
    </lineage>
</organism>
<sequence>MKSSSGRHRRRPCRAPRLGVRNGWRPRYHRAPRPKCDDGVCRNRLVATIDITTAVRVEKYRAEHDLPPCEEIVHRSGSKKASGLRLCIMGDDRRAMYDGWRSDGAHSKEWARIANAFLNHAFAGPARVVLCPCSPINLDYYRKDQVQEHLCNHGFMPDYMVWSKHGERKDQPIERDNGIQDRIMEPINNGGGRTPLVNLTNNINGGKKLFMFLYC</sequence>
<dbReference type="InterPro" id="IPR029480">
    <property type="entry name" value="Transpos_assoc"/>
</dbReference>
<name>A0AAQ3Q092_PASNO</name>
<evidence type="ECO:0000313" key="3">
    <source>
        <dbReference type="Proteomes" id="UP001341281"/>
    </source>
</evidence>